<name>A0A0W7TLY1_9FIRM</name>
<accession>A0A0W7TLY1</accession>
<evidence type="ECO:0000313" key="3">
    <source>
        <dbReference type="EMBL" id="KUE74735.1"/>
    </source>
</evidence>
<dbReference type="Pfam" id="PF08401">
    <property type="entry name" value="ArdcN"/>
    <property type="match status" value="1"/>
</dbReference>
<sequence>MDLTKLVKGPAEEEPVQEQPKLSKEEYAALKKTEREELWTRIDALTADAFKDGSSLRGFLDFTAQCSPERIENLLLFHSDAPEATWLKTFDEWKEAGRSVRGGEAGYTALIGQDYTREDGTAASGYYVGKKFDVSQTRGRQPNRAPVYAADELVTAVFTNSPVRLAVSEAVPEGIQAQYVAQNRTIYVRNNMDAQTTFLAIAREQAAASYDIHDGRFSRAAYSAQSYCAAYVAAKKYGLDVRSFSFERVCQMCSGLEPQEQRSFLSDVKQAAYTVARTVRRGLNELELSATPEPAYSVEVHAPVEKTEKPARTKKTPQPQRE</sequence>
<comment type="caution">
    <text evidence="3">The sequence shown here is derived from an EMBL/GenBank/DDBJ whole genome shotgun (WGS) entry which is preliminary data.</text>
</comment>
<organism evidence="3 4">
    <name type="scientific">Ruthenibacterium lactatiformans</name>
    <dbReference type="NCBI Taxonomy" id="1550024"/>
    <lineage>
        <taxon>Bacteria</taxon>
        <taxon>Bacillati</taxon>
        <taxon>Bacillota</taxon>
        <taxon>Clostridia</taxon>
        <taxon>Eubacteriales</taxon>
        <taxon>Oscillospiraceae</taxon>
        <taxon>Ruthenibacterium</taxon>
    </lineage>
</organism>
<proteinExistence type="predicted"/>
<evidence type="ECO:0000259" key="2">
    <source>
        <dbReference type="Pfam" id="PF08401"/>
    </source>
</evidence>
<evidence type="ECO:0000313" key="4">
    <source>
        <dbReference type="Proteomes" id="UP000053433"/>
    </source>
</evidence>
<reference evidence="3 4" key="1">
    <citation type="submission" date="2015-10" db="EMBL/GenBank/DDBJ databases">
        <title>A novel member of the family Ruminococcaceae isolated from human faeces.</title>
        <authorList>
            <person name="Shkoporov A.N."/>
            <person name="Chaplin A.V."/>
            <person name="Motuzova O.V."/>
            <person name="Kafarskaia L.I."/>
            <person name="Efimov B.A."/>
        </authorList>
    </citation>
    <scope>NUCLEOTIDE SEQUENCE [LARGE SCALE GENOMIC DNA]</scope>
    <source>
        <strain evidence="3 4">668</strain>
    </source>
</reference>
<feature type="compositionally biased region" description="Basic and acidic residues" evidence="1">
    <location>
        <begin position="302"/>
        <end position="311"/>
    </location>
</feature>
<feature type="region of interest" description="Disordered" evidence="1">
    <location>
        <begin position="1"/>
        <end position="22"/>
    </location>
</feature>
<dbReference type="EMBL" id="LMUA01000045">
    <property type="protein sequence ID" value="KUE74735.1"/>
    <property type="molecule type" value="Genomic_DNA"/>
</dbReference>
<feature type="region of interest" description="Disordered" evidence="1">
    <location>
        <begin position="297"/>
        <end position="322"/>
    </location>
</feature>
<gene>
    <name evidence="3" type="ORF">ASJ35_17570</name>
</gene>
<dbReference type="RefSeq" id="WP_058723950.1">
    <property type="nucleotide sequence ID" value="NZ_JANGBT010000036.1"/>
</dbReference>
<dbReference type="AlphaFoldDB" id="A0A0W7TLY1"/>
<protein>
    <recommendedName>
        <fullName evidence="2">N-terminal domain-containing protein</fullName>
    </recommendedName>
</protein>
<evidence type="ECO:0000256" key="1">
    <source>
        <dbReference type="SAM" id="MobiDB-lite"/>
    </source>
</evidence>
<dbReference type="InterPro" id="IPR013610">
    <property type="entry name" value="ArdC_N"/>
</dbReference>
<dbReference type="Proteomes" id="UP000053433">
    <property type="component" value="Unassembled WGS sequence"/>
</dbReference>
<feature type="domain" description="N-terminal" evidence="2">
    <location>
        <begin position="50"/>
        <end position="122"/>
    </location>
</feature>
<dbReference type="GO" id="GO:0003697">
    <property type="term" value="F:single-stranded DNA binding"/>
    <property type="evidence" value="ECO:0007669"/>
    <property type="project" value="InterPro"/>
</dbReference>